<dbReference type="AlphaFoldDB" id="A0A4U6W192"/>
<dbReference type="Gramene" id="TKW35043">
    <property type="protein sequence ID" value="TKW35043"/>
    <property type="gene ID" value="SEVIR_2G345250v2"/>
</dbReference>
<evidence type="ECO:0000313" key="3">
    <source>
        <dbReference type="Proteomes" id="UP000298652"/>
    </source>
</evidence>
<gene>
    <name evidence="2" type="ORF">SEVIR_2G345250v2</name>
</gene>
<keyword evidence="3" id="KW-1185">Reference proteome</keyword>
<feature type="signal peptide" evidence="1">
    <location>
        <begin position="1"/>
        <end position="28"/>
    </location>
</feature>
<reference evidence="2" key="1">
    <citation type="submission" date="2019-03" db="EMBL/GenBank/DDBJ databases">
        <title>WGS assembly of Setaria viridis.</title>
        <authorList>
            <person name="Huang P."/>
            <person name="Jenkins J."/>
            <person name="Grimwood J."/>
            <person name="Barry K."/>
            <person name="Healey A."/>
            <person name="Mamidi S."/>
            <person name="Sreedasyam A."/>
            <person name="Shu S."/>
            <person name="Feldman M."/>
            <person name="Wu J."/>
            <person name="Yu Y."/>
            <person name="Chen C."/>
            <person name="Johnson J."/>
            <person name="Rokhsar D."/>
            <person name="Baxter I."/>
            <person name="Schmutz J."/>
            <person name="Brutnell T."/>
            <person name="Kellogg E."/>
        </authorList>
    </citation>
    <scope>NUCLEOTIDE SEQUENCE [LARGE SCALE GENOMIC DNA]</scope>
</reference>
<evidence type="ECO:0000313" key="2">
    <source>
        <dbReference type="EMBL" id="TKW35043.1"/>
    </source>
</evidence>
<organism evidence="2 3">
    <name type="scientific">Setaria viridis</name>
    <name type="common">Green bristlegrass</name>
    <name type="synonym">Setaria italica subsp. viridis</name>
    <dbReference type="NCBI Taxonomy" id="4556"/>
    <lineage>
        <taxon>Eukaryota</taxon>
        <taxon>Viridiplantae</taxon>
        <taxon>Streptophyta</taxon>
        <taxon>Embryophyta</taxon>
        <taxon>Tracheophyta</taxon>
        <taxon>Spermatophyta</taxon>
        <taxon>Magnoliopsida</taxon>
        <taxon>Liliopsida</taxon>
        <taxon>Poales</taxon>
        <taxon>Poaceae</taxon>
        <taxon>PACMAD clade</taxon>
        <taxon>Panicoideae</taxon>
        <taxon>Panicodae</taxon>
        <taxon>Paniceae</taxon>
        <taxon>Cenchrinae</taxon>
        <taxon>Setaria</taxon>
    </lineage>
</organism>
<dbReference type="Proteomes" id="UP000298652">
    <property type="component" value="Chromosome 2"/>
</dbReference>
<name>A0A4U6W192_SETVI</name>
<accession>A0A4U6W192</accession>
<keyword evidence="1" id="KW-0732">Signal</keyword>
<protein>
    <submittedName>
        <fullName evidence="2">Uncharacterized protein</fullName>
    </submittedName>
</protein>
<evidence type="ECO:0000256" key="1">
    <source>
        <dbReference type="SAM" id="SignalP"/>
    </source>
</evidence>
<proteinExistence type="predicted"/>
<feature type="chain" id="PRO_5020468569" evidence="1">
    <location>
        <begin position="29"/>
        <end position="64"/>
    </location>
</feature>
<sequence>MRGQGLLDRTSMLLILALWSGTISPIFQRELAASKLLKKCCRYSSLLMFNSACFPYCKVTNKTV</sequence>
<dbReference type="EMBL" id="CM016553">
    <property type="protein sequence ID" value="TKW35043.1"/>
    <property type="molecule type" value="Genomic_DNA"/>
</dbReference>